<dbReference type="PROSITE" id="PS00108">
    <property type="entry name" value="PROTEIN_KINASE_ST"/>
    <property type="match status" value="1"/>
</dbReference>
<dbReference type="PANTHER" id="PTHR44329">
    <property type="entry name" value="SERINE/THREONINE-PROTEIN KINASE TNNI3K-RELATED"/>
    <property type="match status" value="1"/>
</dbReference>
<dbReference type="GO" id="GO:0005524">
    <property type="term" value="F:ATP binding"/>
    <property type="evidence" value="ECO:0007669"/>
    <property type="project" value="InterPro"/>
</dbReference>
<organism evidence="2 3">
    <name type="scientific">Tulasnella calospora MUT 4182</name>
    <dbReference type="NCBI Taxonomy" id="1051891"/>
    <lineage>
        <taxon>Eukaryota</taxon>
        <taxon>Fungi</taxon>
        <taxon>Dikarya</taxon>
        <taxon>Basidiomycota</taxon>
        <taxon>Agaricomycotina</taxon>
        <taxon>Agaricomycetes</taxon>
        <taxon>Cantharellales</taxon>
        <taxon>Tulasnellaceae</taxon>
        <taxon>Tulasnella</taxon>
    </lineage>
</organism>
<dbReference type="PROSITE" id="PS50011">
    <property type="entry name" value="PROTEIN_KINASE_DOM"/>
    <property type="match status" value="1"/>
</dbReference>
<dbReference type="GO" id="GO:0004674">
    <property type="term" value="F:protein serine/threonine kinase activity"/>
    <property type="evidence" value="ECO:0007669"/>
    <property type="project" value="TreeGrafter"/>
</dbReference>
<protein>
    <recommendedName>
        <fullName evidence="1">Protein kinase domain-containing protein</fullName>
    </recommendedName>
</protein>
<dbReference type="EMBL" id="KN823666">
    <property type="protein sequence ID" value="KIO16129.1"/>
    <property type="molecule type" value="Genomic_DNA"/>
</dbReference>
<name>A0A0C3Q1M3_9AGAM</name>
<sequence length="211" mass="23419">MGLRSPFILELYGFQLGKEPCLVSPWCEKGTLLEYLSHHLPSEGRILELLVQVASGVGYLHSLAPAIIHGDVKPSNIVIGDSGQALLCDFGLSRLTLTIIRSPNATSGDPQGTRGFQAPEMVFHGLRTLAGDVYAFACLMLDVLTGHFPYYELPRDKATLAMHNQKMPDPSMHTALPESDPLWKFMRQCWDTTPTERPRMTRVVKEVTTVL</sequence>
<evidence type="ECO:0000313" key="2">
    <source>
        <dbReference type="EMBL" id="KIO16129.1"/>
    </source>
</evidence>
<proteinExistence type="predicted"/>
<dbReference type="SMART" id="SM00220">
    <property type="entry name" value="S_TKc"/>
    <property type="match status" value="1"/>
</dbReference>
<feature type="domain" description="Protein kinase" evidence="1">
    <location>
        <begin position="1"/>
        <end position="211"/>
    </location>
</feature>
<dbReference type="Proteomes" id="UP000054248">
    <property type="component" value="Unassembled WGS sequence"/>
</dbReference>
<dbReference type="SUPFAM" id="SSF56112">
    <property type="entry name" value="Protein kinase-like (PK-like)"/>
    <property type="match status" value="1"/>
</dbReference>
<gene>
    <name evidence="2" type="ORF">M407DRAFT_86365</name>
</gene>
<accession>A0A0C3Q1M3</accession>
<dbReference type="InterPro" id="IPR008271">
    <property type="entry name" value="Ser/Thr_kinase_AS"/>
</dbReference>
<dbReference type="InterPro" id="IPR000719">
    <property type="entry name" value="Prot_kinase_dom"/>
</dbReference>
<dbReference type="HOGENOM" id="CLU_000288_7_18_1"/>
<dbReference type="InterPro" id="IPR051681">
    <property type="entry name" value="Ser/Thr_Kinases-Pseudokinases"/>
</dbReference>
<dbReference type="OrthoDB" id="346907at2759"/>
<dbReference type="Gene3D" id="1.10.510.10">
    <property type="entry name" value="Transferase(Phosphotransferase) domain 1"/>
    <property type="match status" value="1"/>
</dbReference>
<dbReference type="Pfam" id="PF07714">
    <property type="entry name" value="PK_Tyr_Ser-Thr"/>
    <property type="match status" value="1"/>
</dbReference>
<dbReference type="AlphaFoldDB" id="A0A0C3Q1M3"/>
<evidence type="ECO:0000259" key="1">
    <source>
        <dbReference type="PROSITE" id="PS50011"/>
    </source>
</evidence>
<keyword evidence="3" id="KW-1185">Reference proteome</keyword>
<evidence type="ECO:0000313" key="3">
    <source>
        <dbReference type="Proteomes" id="UP000054248"/>
    </source>
</evidence>
<dbReference type="InterPro" id="IPR001245">
    <property type="entry name" value="Ser-Thr/Tyr_kinase_cat_dom"/>
</dbReference>
<dbReference type="InterPro" id="IPR011009">
    <property type="entry name" value="Kinase-like_dom_sf"/>
</dbReference>
<reference evidence="3" key="2">
    <citation type="submission" date="2015-01" db="EMBL/GenBank/DDBJ databases">
        <title>Evolutionary Origins and Diversification of the Mycorrhizal Mutualists.</title>
        <authorList>
            <consortium name="DOE Joint Genome Institute"/>
            <consortium name="Mycorrhizal Genomics Consortium"/>
            <person name="Kohler A."/>
            <person name="Kuo A."/>
            <person name="Nagy L.G."/>
            <person name="Floudas D."/>
            <person name="Copeland A."/>
            <person name="Barry K.W."/>
            <person name="Cichocki N."/>
            <person name="Veneault-Fourrey C."/>
            <person name="LaButti K."/>
            <person name="Lindquist E.A."/>
            <person name="Lipzen A."/>
            <person name="Lundell T."/>
            <person name="Morin E."/>
            <person name="Murat C."/>
            <person name="Riley R."/>
            <person name="Ohm R."/>
            <person name="Sun H."/>
            <person name="Tunlid A."/>
            <person name="Henrissat B."/>
            <person name="Grigoriev I.V."/>
            <person name="Hibbett D.S."/>
            <person name="Martin F."/>
        </authorList>
    </citation>
    <scope>NUCLEOTIDE SEQUENCE [LARGE SCALE GENOMIC DNA]</scope>
    <source>
        <strain evidence="3">MUT 4182</strain>
    </source>
</reference>
<reference evidence="2 3" key="1">
    <citation type="submission" date="2014-04" db="EMBL/GenBank/DDBJ databases">
        <authorList>
            <consortium name="DOE Joint Genome Institute"/>
            <person name="Kuo A."/>
            <person name="Girlanda M."/>
            <person name="Perotto S."/>
            <person name="Kohler A."/>
            <person name="Nagy L.G."/>
            <person name="Floudas D."/>
            <person name="Copeland A."/>
            <person name="Barry K.W."/>
            <person name="Cichocki N."/>
            <person name="Veneault-Fourrey C."/>
            <person name="LaButti K."/>
            <person name="Lindquist E.A."/>
            <person name="Lipzen A."/>
            <person name="Lundell T."/>
            <person name="Morin E."/>
            <person name="Murat C."/>
            <person name="Sun H."/>
            <person name="Tunlid A."/>
            <person name="Henrissat B."/>
            <person name="Grigoriev I.V."/>
            <person name="Hibbett D.S."/>
            <person name="Martin F."/>
            <person name="Nordberg H.P."/>
            <person name="Cantor M.N."/>
            <person name="Hua S.X."/>
        </authorList>
    </citation>
    <scope>NUCLEOTIDE SEQUENCE [LARGE SCALE GENOMIC DNA]</scope>
    <source>
        <strain evidence="2 3">MUT 4182</strain>
    </source>
</reference>